<evidence type="ECO:0000313" key="1">
    <source>
        <dbReference type="Proteomes" id="UP000887580"/>
    </source>
</evidence>
<sequence length="224" mass="24547">MKYLPFFGFVLIFGCCFALPQLPGISSTELLNAIENLEQRHYFSSEQVDFGASGAATAGGATGCNYQDYSSKFTQWTSDAGLPQNINYTSNGQALKDAINAIFTAIDPSDKNAAQIKMDKFCISQRQFYQNLGVTQIAYCIYAAAFVSNGYDKVSAFQTTQILNLINYQCGPAFKTYTDNINTYLSAQTAQQTSLETCATQFINNLNSSANSDHGCPFIITIFP</sequence>
<dbReference type="Proteomes" id="UP000887580">
    <property type="component" value="Unplaced"/>
</dbReference>
<dbReference type="WBParaSite" id="PS1159_v2.g19433.t1">
    <property type="protein sequence ID" value="PS1159_v2.g19433.t1"/>
    <property type="gene ID" value="PS1159_v2.g19433"/>
</dbReference>
<evidence type="ECO:0000313" key="2">
    <source>
        <dbReference type="WBParaSite" id="PS1159_v2.g19433.t1"/>
    </source>
</evidence>
<proteinExistence type="predicted"/>
<protein>
    <submittedName>
        <fullName evidence="2">Uncharacterized protein</fullName>
    </submittedName>
</protein>
<organism evidence="1 2">
    <name type="scientific">Panagrolaimus sp. PS1159</name>
    <dbReference type="NCBI Taxonomy" id="55785"/>
    <lineage>
        <taxon>Eukaryota</taxon>
        <taxon>Metazoa</taxon>
        <taxon>Ecdysozoa</taxon>
        <taxon>Nematoda</taxon>
        <taxon>Chromadorea</taxon>
        <taxon>Rhabditida</taxon>
        <taxon>Tylenchina</taxon>
        <taxon>Panagrolaimomorpha</taxon>
        <taxon>Panagrolaimoidea</taxon>
        <taxon>Panagrolaimidae</taxon>
        <taxon>Panagrolaimus</taxon>
    </lineage>
</organism>
<accession>A0AC35FPD4</accession>
<reference evidence="2" key="1">
    <citation type="submission" date="2022-11" db="UniProtKB">
        <authorList>
            <consortium name="WormBaseParasite"/>
        </authorList>
    </citation>
    <scope>IDENTIFICATION</scope>
</reference>
<name>A0AC35FPD4_9BILA</name>